<feature type="compositionally biased region" description="Basic and acidic residues" evidence="1">
    <location>
        <begin position="135"/>
        <end position="148"/>
    </location>
</feature>
<protein>
    <submittedName>
        <fullName evidence="2">Uncharacterized protein</fullName>
    </submittedName>
</protein>
<dbReference type="EMBL" id="QFZK01000025">
    <property type="protein sequence ID" value="RFO95002.1"/>
    <property type="molecule type" value="Genomic_DNA"/>
</dbReference>
<dbReference type="RefSeq" id="WP_117180101.1">
    <property type="nucleotide sequence ID" value="NZ_QFZK01000025.1"/>
</dbReference>
<gene>
    <name evidence="2" type="ORF">DIC66_20770</name>
</gene>
<evidence type="ECO:0000313" key="2">
    <source>
        <dbReference type="EMBL" id="RFO95002.1"/>
    </source>
</evidence>
<dbReference type="AlphaFoldDB" id="A0A3E1R7I6"/>
<feature type="region of interest" description="Disordered" evidence="1">
    <location>
        <begin position="133"/>
        <end position="211"/>
    </location>
</feature>
<dbReference type="Proteomes" id="UP000260665">
    <property type="component" value="Unassembled WGS sequence"/>
</dbReference>
<name>A0A3E1R7I6_9BURK</name>
<reference evidence="2 3" key="1">
    <citation type="submission" date="2018-05" db="EMBL/GenBank/DDBJ databases">
        <title>Rhodoferax soyangensis sp.nov., isolated from an oligotrophic freshwater lake.</title>
        <authorList>
            <person name="Park M."/>
        </authorList>
    </citation>
    <scope>NUCLEOTIDE SEQUENCE [LARGE SCALE GENOMIC DNA]</scope>
    <source>
        <strain evidence="2 3">IMCC26218</strain>
    </source>
</reference>
<evidence type="ECO:0000313" key="3">
    <source>
        <dbReference type="Proteomes" id="UP000260665"/>
    </source>
</evidence>
<sequence>MQAVTVTPAAIEAFQSFYLAELDGRVQRSEVVGAITLKKGSAALFFEPTEGKFTLVEKMPDVEAANVFDCVPREQWGRTVMLFGHATNTGGYIASGHATLDGNTIKIKLASGHYYRLEVDPTLPHLQPFVSAEPLKPKESAPRPEKKSPARASKNSVRPFEKPARAPGQGQEQESSNAYGDDESEDLTEEDLRRLRGELPLNTSAKKKWKR</sequence>
<accession>A0A3E1R7I6</accession>
<feature type="compositionally biased region" description="Acidic residues" evidence="1">
    <location>
        <begin position="180"/>
        <end position="189"/>
    </location>
</feature>
<organism evidence="2 3">
    <name type="scientific">Rhodoferax lacus</name>
    <dbReference type="NCBI Taxonomy" id="2184758"/>
    <lineage>
        <taxon>Bacteria</taxon>
        <taxon>Pseudomonadati</taxon>
        <taxon>Pseudomonadota</taxon>
        <taxon>Betaproteobacteria</taxon>
        <taxon>Burkholderiales</taxon>
        <taxon>Comamonadaceae</taxon>
        <taxon>Rhodoferax</taxon>
    </lineage>
</organism>
<keyword evidence="3" id="KW-1185">Reference proteome</keyword>
<evidence type="ECO:0000256" key="1">
    <source>
        <dbReference type="SAM" id="MobiDB-lite"/>
    </source>
</evidence>
<proteinExistence type="predicted"/>
<comment type="caution">
    <text evidence="2">The sequence shown here is derived from an EMBL/GenBank/DDBJ whole genome shotgun (WGS) entry which is preliminary data.</text>
</comment>